<evidence type="ECO:0000313" key="4">
    <source>
        <dbReference type="Proteomes" id="UP000053424"/>
    </source>
</evidence>
<organism evidence="3 4">
    <name type="scientific">Hebeloma cylindrosporum</name>
    <dbReference type="NCBI Taxonomy" id="76867"/>
    <lineage>
        <taxon>Eukaryota</taxon>
        <taxon>Fungi</taxon>
        <taxon>Dikarya</taxon>
        <taxon>Basidiomycota</taxon>
        <taxon>Agaricomycotina</taxon>
        <taxon>Agaricomycetes</taxon>
        <taxon>Agaricomycetidae</taxon>
        <taxon>Agaricales</taxon>
        <taxon>Agaricineae</taxon>
        <taxon>Hymenogastraceae</taxon>
        <taxon>Hebeloma</taxon>
    </lineage>
</organism>
<accession>A0A0C3BVT5</accession>
<feature type="region of interest" description="Disordered" evidence="1">
    <location>
        <begin position="607"/>
        <end position="658"/>
    </location>
</feature>
<dbReference type="GO" id="GO:0031267">
    <property type="term" value="F:small GTPase binding"/>
    <property type="evidence" value="ECO:0007669"/>
    <property type="project" value="InterPro"/>
</dbReference>
<dbReference type="HOGENOM" id="CLU_026458_0_0_1"/>
<protein>
    <recommendedName>
        <fullName evidence="2">Formin GTPase-binding domain-containing protein</fullName>
    </recommendedName>
</protein>
<feature type="domain" description="Formin GTPase-binding" evidence="2">
    <location>
        <begin position="70"/>
        <end position="370"/>
    </location>
</feature>
<gene>
    <name evidence="3" type="ORF">M413DRAFT_31927</name>
</gene>
<dbReference type="Gene3D" id="1.25.10.10">
    <property type="entry name" value="Leucine-rich Repeat Variant"/>
    <property type="match status" value="1"/>
</dbReference>
<keyword evidence="4" id="KW-1185">Reference proteome</keyword>
<feature type="compositionally biased region" description="Polar residues" evidence="1">
    <location>
        <begin position="143"/>
        <end position="162"/>
    </location>
</feature>
<name>A0A0C3BVT5_HEBCY</name>
<dbReference type="EMBL" id="KN831808">
    <property type="protein sequence ID" value="KIM36174.1"/>
    <property type="molecule type" value="Genomic_DNA"/>
</dbReference>
<dbReference type="InterPro" id="IPR010473">
    <property type="entry name" value="GTPase-bd"/>
</dbReference>
<evidence type="ECO:0000313" key="3">
    <source>
        <dbReference type="EMBL" id="KIM36174.1"/>
    </source>
</evidence>
<dbReference type="Pfam" id="PF06371">
    <property type="entry name" value="Drf_GBD"/>
    <property type="match status" value="1"/>
</dbReference>
<evidence type="ECO:0000259" key="2">
    <source>
        <dbReference type="SMART" id="SM01140"/>
    </source>
</evidence>
<evidence type="ECO:0000256" key="1">
    <source>
        <dbReference type="SAM" id="MobiDB-lite"/>
    </source>
</evidence>
<dbReference type="OrthoDB" id="2155261at2759"/>
<dbReference type="AlphaFoldDB" id="A0A0C3BVT5"/>
<dbReference type="SUPFAM" id="SSF48371">
    <property type="entry name" value="ARM repeat"/>
    <property type="match status" value="1"/>
</dbReference>
<proteinExistence type="predicted"/>
<dbReference type="Proteomes" id="UP000053424">
    <property type="component" value="Unassembled WGS sequence"/>
</dbReference>
<dbReference type="InterPro" id="IPR011989">
    <property type="entry name" value="ARM-like"/>
</dbReference>
<sequence>MFKSILPARRVPSTDFSIITNLVDGQGKENQPTLPLQPQIPATKARSVSKGFMQIHEKKKKADAKRSKDVPPPETPISGEAFDKLLDDLQIPSTLRPKLYGMDPSVKAAMLKSSQTMAITPLPTSDVPTTPPASKGFRRAHSTDSLSTPRHPTLASLATDNSELPYPGLSSTHVSAHHSPYLSSPQRKASHSRGMSVSFEGGRLFSKSQVNLLPTSSSTLDLASGSKHLREKGAVLTKNISPTRFCSILTSTSSTQLDVEDVKKLRLLLRNETASWSEEFMKLGGYTALLTRLNEILEVEWREEQHDDQVLHELLRCFKALSTSSIGCFALRSSCPTPFAQLVALLYSDKKPGEVATRQLIVELLLLLFDLYPPSSLPATGAKAVNGSLLPNRARPREAWESQSSVVTSNLVTLPAPHKNFFSLIRALLLTPAPPPSESPGMPVSPHAFIESLHLPRIYKTYLQELSDVCRDYFWVFCHPNNTIWVLSETNENSVEKPRAPGGMTGGVEFEAMSYFTTQLKLVNAIAKCVEALKMPKEHEHSAYRFHTDLFLSGLERIILISRKASTTYYPTLHLELARYIAYATRAGYELPYTVARLIGLPPPAHAKDPQALPLPSSGRNTPSRGPSRGTTPNRRPHGADGHHGLPSPVKIEPMRFD</sequence>
<dbReference type="SMART" id="SM01140">
    <property type="entry name" value="Drf_GBD"/>
    <property type="match status" value="1"/>
</dbReference>
<feature type="region of interest" description="Disordered" evidence="1">
    <location>
        <begin position="120"/>
        <end position="193"/>
    </location>
</feature>
<feature type="compositionally biased region" description="Polar residues" evidence="1">
    <location>
        <begin position="618"/>
        <end position="634"/>
    </location>
</feature>
<dbReference type="GO" id="GO:0030036">
    <property type="term" value="P:actin cytoskeleton organization"/>
    <property type="evidence" value="ECO:0007669"/>
    <property type="project" value="InterPro"/>
</dbReference>
<dbReference type="GO" id="GO:0003779">
    <property type="term" value="F:actin binding"/>
    <property type="evidence" value="ECO:0007669"/>
    <property type="project" value="InterPro"/>
</dbReference>
<dbReference type="InterPro" id="IPR016024">
    <property type="entry name" value="ARM-type_fold"/>
</dbReference>
<reference evidence="3 4" key="1">
    <citation type="submission" date="2014-04" db="EMBL/GenBank/DDBJ databases">
        <authorList>
            <consortium name="DOE Joint Genome Institute"/>
            <person name="Kuo A."/>
            <person name="Gay G."/>
            <person name="Dore J."/>
            <person name="Kohler A."/>
            <person name="Nagy L.G."/>
            <person name="Floudas D."/>
            <person name="Copeland A."/>
            <person name="Barry K.W."/>
            <person name="Cichocki N."/>
            <person name="Veneault-Fourrey C."/>
            <person name="LaButti K."/>
            <person name="Lindquist E.A."/>
            <person name="Lipzen A."/>
            <person name="Lundell T."/>
            <person name="Morin E."/>
            <person name="Murat C."/>
            <person name="Sun H."/>
            <person name="Tunlid A."/>
            <person name="Henrissat B."/>
            <person name="Grigoriev I.V."/>
            <person name="Hibbett D.S."/>
            <person name="Martin F."/>
            <person name="Nordberg H.P."/>
            <person name="Cantor M.N."/>
            <person name="Hua S.X."/>
        </authorList>
    </citation>
    <scope>NUCLEOTIDE SEQUENCE [LARGE SCALE GENOMIC DNA]</scope>
    <source>
        <strain evidence="4">h7</strain>
    </source>
</reference>
<reference evidence="4" key="2">
    <citation type="submission" date="2015-01" db="EMBL/GenBank/DDBJ databases">
        <title>Evolutionary Origins and Diversification of the Mycorrhizal Mutualists.</title>
        <authorList>
            <consortium name="DOE Joint Genome Institute"/>
            <consortium name="Mycorrhizal Genomics Consortium"/>
            <person name="Kohler A."/>
            <person name="Kuo A."/>
            <person name="Nagy L.G."/>
            <person name="Floudas D."/>
            <person name="Copeland A."/>
            <person name="Barry K.W."/>
            <person name="Cichocki N."/>
            <person name="Veneault-Fourrey C."/>
            <person name="LaButti K."/>
            <person name="Lindquist E.A."/>
            <person name="Lipzen A."/>
            <person name="Lundell T."/>
            <person name="Morin E."/>
            <person name="Murat C."/>
            <person name="Riley R."/>
            <person name="Ohm R."/>
            <person name="Sun H."/>
            <person name="Tunlid A."/>
            <person name="Henrissat B."/>
            <person name="Grigoriev I.V."/>
            <person name="Hibbett D.S."/>
            <person name="Martin F."/>
        </authorList>
    </citation>
    <scope>NUCLEOTIDE SEQUENCE [LARGE SCALE GENOMIC DNA]</scope>
    <source>
        <strain evidence="4">h7</strain>
    </source>
</reference>
<feature type="region of interest" description="Disordered" evidence="1">
    <location>
        <begin position="57"/>
        <end position="80"/>
    </location>
</feature>